<name>A0A512N7I2_9HYPH</name>
<dbReference type="Proteomes" id="UP000321058">
    <property type="component" value="Unassembled WGS sequence"/>
</dbReference>
<dbReference type="PROSITE" id="PS51708">
    <property type="entry name" value="CHAD"/>
    <property type="match status" value="1"/>
</dbReference>
<dbReference type="AlphaFoldDB" id="A0A512N7I2"/>
<comment type="caution">
    <text evidence="2">The sequence shown here is derived from an EMBL/GenBank/DDBJ whole genome shotgun (WGS) entry which is preliminary data.</text>
</comment>
<reference evidence="2 3" key="1">
    <citation type="submission" date="2019-07" db="EMBL/GenBank/DDBJ databases">
        <title>Whole genome shotgun sequence of Reyranella soli NBRC 108950.</title>
        <authorList>
            <person name="Hosoyama A."/>
            <person name="Uohara A."/>
            <person name="Ohji S."/>
            <person name="Ichikawa N."/>
        </authorList>
    </citation>
    <scope>NUCLEOTIDE SEQUENCE [LARGE SCALE GENOMIC DNA]</scope>
    <source>
        <strain evidence="2 3">NBRC 108950</strain>
    </source>
</reference>
<accession>A0A512N7I2</accession>
<dbReference type="PANTHER" id="PTHR39339">
    <property type="entry name" value="SLR1444 PROTEIN"/>
    <property type="match status" value="1"/>
</dbReference>
<evidence type="ECO:0000313" key="2">
    <source>
        <dbReference type="EMBL" id="GEP54939.1"/>
    </source>
</evidence>
<dbReference type="InterPro" id="IPR007899">
    <property type="entry name" value="CHAD_dom"/>
</dbReference>
<feature type="domain" description="CHAD" evidence="1">
    <location>
        <begin position="79"/>
        <end position="347"/>
    </location>
</feature>
<proteinExistence type="predicted"/>
<organism evidence="2 3">
    <name type="scientific">Reyranella soli</name>
    <dbReference type="NCBI Taxonomy" id="1230389"/>
    <lineage>
        <taxon>Bacteria</taxon>
        <taxon>Pseudomonadati</taxon>
        <taxon>Pseudomonadota</taxon>
        <taxon>Alphaproteobacteria</taxon>
        <taxon>Hyphomicrobiales</taxon>
        <taxon>Reyranellaceae</taxon>
        <taxon>Reyranella</taxon>
    </lineage>
</organism>
<dbReference type="SMART" id="SM00880">
    <property type="entry name" value="CHAD"/>
    <property type="match status" value="1"/>
</dbReference>
<dbReference type="EMBL" id="BKAJ01000033">
    <property type="protein sequence ID" value="GEP54939.1"/>
    <property type="molecule type" value="Genomic_DNA"/>
</dbReference>
<evidence type="ECO:0000313" key="3">
    <source>
        <dbReference type="Proteomes" id="UP000321058"/>
    </source>
</evidence>
<dbReference type="Gene3D" id="1.40.20.10">
    <property type="entry name" value="CHAD domain"/>
    <property type="match status" value="1"/>
</dbReference>
<dbReference type="InterPro" id="IPR038186">
    <property type="entry name" value="CHAD_dom_sf"/>
</dbReference>
<evidence type="ECO:0000259" key="1">
    <source>
        <dbReference type="PROSITE" id="PS51708"/>
    </source>
</evidence>
<dbReference type="PANTHER" id="PTHR39339:SF1">
    <property type="entry name" value="CHAD DOMAIN-CONTAINING PROTEIN"/>
    <property type="match status" value="1"/>
</dbReference>
<sequence>MIVTDAWALFWTRGKDALCAEIGLRYGRPGCNGRPEAQKMLVNAAVDAFRTRAGRGLHGHAEVSQLPNPGEGAAPLTGELNPDAALRRIITTCRTDLHRYRAVVLASSQPEGIHQTRVALRRLRAAIGLFRDVVANPELRGIAAEARWLAGECAPARDLHVFLAEVVPDAPDQISRVGARLADKRQSRARSALGGPRFARFDRDLERFIVAPPSAAGETLKDFASRALDAHHAKVRRRGRNLSELKAADLHRLRIAVKKLRYAAAFLLPVFEPTPATAYVDAVESLQNALGIMNDRTVGAKVLADISGAARPSDKARRSCKRLGKHLKDRGRHDRRNLRQAWRAFKKAVPFWRESP</sequence>
<dbReference type="Pfam" id="PF05235">
    <property type="entry name" value="CHAD"/>
    <property type="match status" value="1"/>
</dbReference>
<keyword evidence="3" id="KW-1185">Reference proteome</keyword>
<gene>
    <name evidence="2" type="ORF">RSO01_21050</name>
</gene>
<protein>
    <recommendedName>
        <fullName evidence="1">CHAD domain-containing protein</fullName>
    </recommendedName>
</protein>